<dbReference type="GeneID" id="19110115"/>
<evidence type="ECO:0000313" key="3">
    <source>
        <dbReference type="Proteomes" id="UP000011761"/>
    </source>
</evidence>
<protein>
    <submittedName>
        <fullName evidence="2">Uncharacterized protein</fullName>
    </submittedName>
</protein>
<dbReference type="AlphaFoldDB" id="M2LH18"/>
<organism evidence="2 3">
    <name type="scientific">Baudoinia panamericana (strain UAMH 10762)</name>
    <name type="common">Angels' share fungus</name>
    <name type="synonym">Baudoinia compniacensis (strain UAMH 10762)</name>
    <dbReference type="NCBI Taxonomy" id="717646"/>
    <lineage>
        <taxon>Eukaryota</taxon>
        <taxon>Fungi</taxon>
        <taxon>Dikarya</taxon>
        <taxon>Ascomycota</taxon>
        <taxon>Pezizomycotina</taxon>
        <taxon>Dothideomycetes</taxon>
        <taxon>Dothideomycetidae</taxon>
        <taxon>Mycosphaerellales</taxon>
        <taxon>Teratosphaeriaceae</taxon>
        <taxon>Baudoinia</taxon>
    </lineage>
</organism>
<proteinExistence type="predicted"/>
<accession>M2LH18</accession>
<dbReference type="HOGENOM" id="CLU_1554971_0_0_1"/>
<feature type="compositionally biased region" description="Polar residues" evidence="1">
    <location>
        <begin position="76"/>
        <end position="87"/>
    </location>
</feature>
<feature type="region of interest" description="Disordered" evidence="1">
    <location>
        <begin position="70"/>
        <end position="99"/>
    </location>
</feature>
<dbReference type="Proteomes" id="UP000011761">
    <property type="component" value="Unassembled WGS sequence"/>
</dbReference>
<feature type="compositionally biased region" description="Low complexity" evidence="1">
    <location>
        <begin position="88"/>
        <end position="99"/>
    </location>
</feature>
<evidence type="ECO:0000256" key="1">
    <source>
        <dbReference type="SAM" id="MobiDB-lite"/>
    </source>
</evidence>
<gene>
    <name evidence="2" type="ORF">BAUCODRAFT_239976</name>
</gene>
<keyword evidence="3" id="KW-1185">Reference proteome</keyword>
<reference evidence="2 3" key="1">
    <citation type="journal article" date="2012" name="PLoS Pathog.">
        <title>Diverse lifestyles and strategies of plant pathogenesis encoded in the genomes of eighteen Dothideomycetes fungi.</title>
        <authorList>
            <person name="Ohm R.A."/>
            <person name="Feau N."/>
            <person name="Henrissat B."/>
            <person name="Schoch C.L."/>
            <person name="Horwitz B.A."/>
            <person name="Barry K.W."/>
            <person name="Condon B.J."/>
            <person name="Copeland A.C."/>
            <person name="Dhillon B."/>
            <person name="Glaser F."/>
            <person name="Hesse C.N."/>
            <person name="Kosti I."/>
            <person name="LaButti K."/>
            <person name="Lindquist E.A."/>
            <person name="Lucas S."/>
            <person name="Salamov A.A."/>
            <person name="Bradshaw R.E."/>
            <person name="Ciuffetti L."/>
            <person name="Hamelin R.C."/>
            <person name="Kema G.H.J."/>
            <person name="Lawrence C."/>
            <person name="Scott J.A."/>
            <person name="Spatafora J.W."/>
            <person name="Turgeon B.G."/>
            <person name="de Wit P.J.G.M."/>
            <person name="Zhong S."/>
            <person name="Goodwin S.B."/>
            <person name="Grigoriev I.V."/>
        </authorList>
    </citation>
    <scope>NUCLEOTIDE SEQUENCE [LARGE SCALE GENOMIC DNA]</scope>
    <source>
        <strain evidence="2 3">UAMH 10762</strain>
    </source>
</reference>
<dbReference type="RefSeq" id="XP_007679578.1">
    <property type="nucleotide sequence ID" value="XM_007681388.1"/>
</dbReference>
<dbReference type="KEGG" id="bcom:BAUCODRAFT_239976"/>
<dbReference type="EMBL" id="KB445560">
    <property type="protein sequence ID" value="EMC93417.1"/>
    <property type="molecule type" value="Genomic_DNA"/>
</dbReference>
<sequence length="172" mass="18999">MDRSPTRAVVHPAAGRQLHINVCVRCAPATQRGCSGMRPLTGQRNACPSYLERHNAAKRSSTPAVGRLARGVQESPRPTCSLLSSEQTPSTRSARTSGSRTLRPYIDGWLQSHQHDQRTHREVRTVGGARPADVRYVLVNIATPYTSTISRAMMSMVVNNDVVFAWKDYGWA</sequence>
<evidence type="ECO:0000313" key="2">
    <source>
        <dbReference type="EMBL" id="EMC93417.1"/>
    </source>
</evidence>
<name>M2LH18_BAUPA</name>